<keyword evidence="6" id="KW-1185">Reference proteome</keyword>
<dbReference type="OMA" id="GCKSFTH"/>
<evidence type="ECO:0000313" key="6">
    <source>
        <dbReference type="Proteomes" id="UP000193685"/>
    </source>
</evidence>
<dbReference type="InterPro" id="IPR016024">
    <property type="entry name" value="ARM-type_fold"/>
</dbReference>
<dbReference type="AlphaFoldDB" id="A0A1Y2FNJ7"/>
<dbReference type="Gene3D" id="1.25.40.180">
    <property type="match status" value="3"/>
</dbReference>
<proteinExistence type="predicted"/>
<evidence type="ECO:0000259" key="4">
    <source>
        <dbReference type="Pfam" id="PF09090"/>
    </source>
</evidence>
<dbReference type="GO" id="GO:0000184">
    <property type="term" value="P:nuclear-transcribed mRNA catabolic process, nonsense-mediated decay"/>
    <property type="evidence" value="ECO:0007669"/>
    <property type="project" value="TreeGrafter"/>
</dbReference>
<dbReference type="InterPro" id="IPR015174">
    <property type="entry name" value="MIF4G-like_typ-2"/>
</dbReference>
<dbReference type="GO" id="GO:0000339">
    <property type="term" value="F:RNA cap binding"/>
    <property type="evidence" value="ECO:0007669"/>
    <property type="project" value="InterPro"/>
</dbReference>
<comment type="caution">
    <text evidence="5">The sequence shown here is derived from an EMBL/GenBank/DDBJ whole genome shotgun (WGS) entry which is preliminary data.</text>
</comment>
<sequence length="884" mass="98309">MSSEYHGHGGRQQRKRPRDDQHDDFRRPRRADLLFSLQRDLTNLADPGGSVSPLEDIKYVGRKLAGEFEHPENKTPILELIREAVVQLSVKTCQYSAAVTLAGLSNKQFAQTIAESAGEWVQDALKRQDWLQLKFLLRFVAGLDQILQDYGVFEYLRLFATQIAGLATRSDYADALCKVVLLTLPFVASSTSRANTHRLNDLTTLLGTLEPYMQVRGAASFGKLTMHYQNDAGQAPYEQREELSMLFEQLKLTAGRGWNIRVLAHFQEHYIEAERFKLPSLVLGDAPPTACNEPVRYVLKLFVNQATETTPNETDLSGSLLRDLSCDILETCVANRKDAARFLIDIESYLPGGLFVLRGTPLDKIVVGPHGVPAWKSEDVVIEALFGELLALPMPRQKPIYYHAVLTELCKLVPQAVAPTFGRAIRQLYRTSPAMEPELVFRTWDWLSHHLSNFNFNWKWQEWEGDLTLPALSPQLVMIRETILKEVELSYHQRIRTTLPEAYHALIQEEAPAPRFTYTEGHPLAEQATALSTFLQQPQTPETLQQAEPIFKAISEASADGQEEATLIRVLVECALQLGHQSFSHALNTIEQTLLLLKQRCSVSREKQRQTVTCVMRFWRERPAVGLALLSKMVNYGIIEGSALVDWLLAMANQEASLATDTIAWETSVLGNRSILAQSAAWELLQLVFAKQATQTGQLQQRQAVLTKNIARQEKLLSDAAARAEAARAEADKVAAAKVEADKVAAAKADAGEAATNGDGQAPSAETAADTTMTEATPVVKAEEDLQTAALARAKDTLAENVAELAKVEQRIATVAQEKVEVVARLCSGLAGLIRESEGLQAWWARGLLRTVARRQRDILWQTGDAAEDAATVEDALREIHRDT</sequence>
<dbReference type="RefSeq" id="XP_040727020.1">
    <property type="nucleotide sequence ID" value="XM_040868759.1"/>
</dbReference>
<dbReference type="InterPro" id="IPR027159">
    <property type="entry name" value="CBP80"/>
</dbReference>
<dbReference type="PANTHER" id="PTHR12412:SF2">
    <property type="entry name" value="NUCLEAR CAP-BINDING PROTEIN SUBUNIT 1"/>
    <property type="match status" value="1"/>
</dbReference>
<protein>
    <submittedName>
        <fullName evidence="5">MIF4G like-domain-containing protein</fullName>
    </submittedName>
</protein>
<accession>A0A1Y2FNJ7</accession>
<feature type="compositionally biased region" description="Basic and acidic residues" evidence="2">
    <location>
        <begin position="17"/>
        <end position="27"/>
    </location>
</feature>
<feature type="domain" description="MIF4G-like type 2" evidence="4">
    <location>
        <begin position="516"/>
        <end position="857"/>
    </location>
</feature>
<evidence type="ECO:0000313" key="5">
    <source>
        <dbReference type="EMBL" id="ORY85538.1"/>
    </source>
</evidence>
<feature type="coiled-coil region" evidence="1">
    <location>
        <begin position="791"/>
        <end position="818"/>
    </location>
</feature>
<evidence type="ECO:0000259" key="3">
    <source>
        <dbReference type="Pfam" id="PF09088"/>
    </source>
</evidence>
<name>A0A1Y2FNJ7_PROLT</name>
<feature type="region of interest" description="Disordered" evidence="2">
    <location>
        <begin position="750"/>
        <end position="772"/>
    </location>
</feature>
<dbReference type="InterPro" id="IPR015172">
    <property type="entry name" value="MIF4G-like_typ-1"/>
</dbReference>
<dbReference type="Pfam" id="PF09088">
    <property type="entry name" value="MIF4G_like"/>
    <property type="match status" value="1"/>
</dbReference>
<evidence type="ECO:0000256" key="2">
    <source>
        <dbReference type="SAM" id="MobiDB-lite"/>
    </source>
</evidence>
<dbReference type="SUPFAM" id="SSF48371">
    <property type="entry name" value="ARM repeat"/>
    <property type="match status" value="3"/>
</dbReference>
<feature type="domain" description="MIF4G-like type 1" evidence="3">
    <location>
        <begin position="311"/>
        <end position="501"/>
    </location>
</feature>
<keyword evidence="1" id="KW-0175">Coiled coil</keyword>
<dbReference type="EMBL" id="MCFI01000004">
    <property type="protein sequence ID" value="ORY85538.1"/>
    <property type="molecule type" value="Genomic_DNA"/>
</dbReference>
<dbReference type="OrthoDB" id="10252707at2759"/>
<evidence type="ECO:0000256" key="1">
    <source>
        <dbReference type="SAM" id="Coils"/>
    </source>
</evidence>
<feature type="region of interest" description="Disordered" evidence="2">
    <location>
        <begin position="1"/>
        <end position="27"/>
    </location>
</feature>
<dbReference type="Pfam" id="PF09090">
    <property type="entry name" value="MIF4G_like_2"/>
    <property type="match status" value="1"/>
</dbReference>
<dbReference type="STRING" id="56484.A0A1Y2FNJ7"/>
<reference evidence="5 6" key="1">
    <citation type="submission" date="2016-07" db="EMBL/GenBank/DDBJ databases">
        <title>Pervasive Adenine N6-methylation of Active Genes in Fungi.</title>
        <authorList>
            <consortium name="DOE Joint Genome Institute"/>
            <person name="Mondo S.J."/>
            <person name="Dannebaum R.O."/>
            <person name="Kuo R.C."/>
            <person name="Labutti K."/>
            <person name="Haridas S."/>
            <person name="Kuo A."/>
            <person name="Salamov A."/>
            <person name="Ahrendt S.R."/>
            <person name="Lipzen A."/>
            <person name="Sullivan W."/>
            <person name="Andreopoulos W.B."/>
            <person name="Clum A."/>
            <person name="Lindquist E."/>
            <person name="Daum C."/>
            <person name="Ramamoorthy G.K."/>
            <person name="Gryganskyi A."/>
            <person name="Culley D."/>
            <person name="Magnuson J.K."/>
            <person name="James T.Y."/>
            <person name="O'Malley M.A."/>
            <person name="Stajich J.E."/>
            <person name="Spatafora J.W."/>
            <person name="Visel A."/>
            <person name="Grigoriev I.V."/>
        </authorList>
    </citation>
    <scope>NUCLEOTIDE SEQUENCE [LARGE SCALE GENOMIC DNA]</scope>
    <source>
        <strain evidence="5 6">12-1054</strain>
    </source>
</reference>
<dbReference type="GeneID" id="63785358"/>
<dbReference type="GO" id="GO:0005846">
    <property type="term" value="C:nuclear cap binding complex"/>
    <property type="evidence" value="ECO:0007669"/>
    <property type="project" value="InterPro"/>
</dbReference>
<dbReference type="PANTHER" id="PTHR12412">
    <property type="entry name" value="CAP BINDING PROTEIN"/>
    <property type="match status" value="1"/>
</dbReference>
<dbReference type="GO" id="GO:0003729">
    <property type="term" value="F:mRNA binding"/>
    <property type="evidence" value="ECO:0007669"/>
    <property type="project" value="TreeGrafter"/>
</dbReference>
<dbReference type="Proteomes" id="UP000193685">
    <property type="component" value="Unassembled WGS sequence"/>
</dbReference>
<dbReference type="GO" id="GO:0006406">
    <property type="term" value="P:mRNA export from nucleus"/>
    <property type="evidence" value="ECO:0007669"/>
    <property type="project" value="InterPro"/>
</dbReference>
<organism evidence="5 6">
    <name type="scientific">Protomyces lactucae-debilis</name>
    <dbReference type="NCBI Taxonomy" id="2754530"/>
    <lineage>
        <taxon>Eukaryota</taxon>
        <taxon>Fungi</taxon>
        <taxon>Dikarya</taxon>
        <taxon>Ascomycota</taxon>
        <taxon>Taphrinomycotina</taxon>
        <taxon>Taphrinomycetes</taxon>
        <taxon>Taphrinales</taxon>
        <taxon>Protomycetaceae</taxon>
        <taxon>Protomyces</taxon>
    </lineage>
</organism>
<gene>
    <name evidence="5" type="ORF">BCR37DRAFT_377212</name>
</gene>
<dbReference type="GO" id="GO:0005634">
    <property type="term" value="C:nucleus"/>
    <property type="evidence" value="ECO:0007669"/>
    <property type="project" value="TreeGrafter"/>
</dbReference>